<feature type="region of interest" description="Disordered" evidence="1">
    <location>
        <begin position="42"/>
        <end position="62"/>
    </location>
</feature>
<evidence type="ECO:0000313" key="2">
    <source>
        <dbReference type="EMBL" id="POB48624.1"/>
    </source>
</evidence>
<protein>
    <submittedName>
        <fullName evidence="2">Uncharacterized protein</fullName>
    </submittedName>
</protein>
<organism evidence="2 3">
    <name type="scientific">Vibrio vulnificus</name>
    <dbReference type="NCBI Taxonomy" id="672"/>
    <lineage>
        <taxon>Bacteria</taxon>
        <taxon>Pseudomonadati</taxon>
        <taxon>Pseudomonadota</taxon>
        <taxon>Gammaproteobacteria</taxon>
        <taxon>Vibrionales</taxon>
        <taxon>Vibrionaceae</taxon>
        <taxon>Vibrio</taxon>
    </lineage>
</organism>
<reference evidence="2 3" key="1">
    <citation type="journal article" date="2018" name="Front. Microbiol.">
        <title>Phylogeny of Vibrio vulnificus from the Analysis of the Core-Genome: Implications for Intra-Species Taxonomy.</title>
        <authorList>
            <person name="Roig F.J."/>
            <person name="Gonzalez-Candelas F."/>
            <person name="Sanjuan E."/>
            <person name="Fouz B."/>
            <person name="Feil E.J."/>
            <person name="Llorens C."/>
            <person name="Baker-Austin C."/>
            <person name="Oliver J.D."/>
            <person name="Danin-Poleg Y."/>
            <person name="Gibas C.J."/>
            <person name="Kashi Y."/>
            <person name="Gulig P.A."/>
            <person name="Morrison S.S."/>
            <person name="Amaro C."/>
        </authorList>
    </citation>
    <scope>NUCLEOTIDE SEQUENCE [LARGE SCALE GENOMIC DNA]</scope>
    <source>
        <strain evidence="2 3">CECT4608</strain>
    </source>
</reference>
<dbReference type="Proteomes" id="UP000237466">
    <property type="component" value="Unassembled WGS sequence"/>
</dbReference>
<proteinExistence type="predicted"/>
<accession>A0A2S3R4K6</accession>
<evidence type="ECO:0000256" key="1">
    <source>
        <dbReference type="SAM" id="MobiDB-lite"/>
    </source>
</evidence>
<evidence type="ECO:0000313" key="3">
    <source>
        <dbReference type="Proteomes" id="UP000237466"/>
    </source>
</evidence>
<dbReference type="EMBL" id="PDGH01000074">
    <property type="protein sequence ID" value="POB48624.1"/>
    <property type="molecule type" value="Genomic_DNA"/>
</dbReference>
<name>A0A2S3R4K6_VIBVL</name>
<comment type="caution">
    <text evidence="2">The sequence shown here is derived from an EMBL/GenBank/DDBJ whole genome shotgun (WGS) entry which is preliminary data.</text>
</comment>
<sequence length="62" mass="6924">MRKKGEFRGFFIRLEREFQGTKNSEKTVKFILIFLSIAGLANGSTGLTSEPKKEGDNNETVG</sequence>
<gene>
    <name evidence="2" type="ORF">CRN52_08665</name>
</gene>
<dbReference type="AlphaFoldDB" id="A0A2S3R4K6"/>